<evidence type="ECO:0000256" key="1">
    <source>
        <dbReference type="SAM" id="MobiDB-lite"/>
    </source>
</evidence>
<dbReference type="VEuPathDB" id="VectorBase:ISCI013367"/>
<evidence type="ECO:0000313" key="2">
    <source>
        <dbReference type="EMBL" id="EEC16521.1"/>
    </source>
</evidence>
<dbReference type="EnsemblMetazoa" id="ISCW013367-RA">
    <property type="protein sequence ID" value="ISCW013367-PA"/>
    <property type="gene ID" value="ISCW013367"/>
</dbReference>
<dbReference type="Proteomes" id="UP000001555">
    <property type="component" value="Unassembled WGS sequence"/>
</dbReference>
<accession>B7QCE9</accession>
<evidence type="ECO:0000313" key="3">
    <source>
        <dbReference type="EnsemblMetazoa" id="ISCW013367-PA"/>
    </source>
</evidence>
<dbReference type="EMBL" id="DS907165">
    <property type="protein sequence ID" value="EEC16521.1"/>
    <property type="molecule type" value="Genomic_DNA"/>
</dbReference>
<protein>
    <submittedName>
        <fullName evidence="2 3">Uncharacterized protein</fullName>
    </submittedName>
</protein>
<dbReference type="InParanoid" id="B7QCE9"/>
<dbReference type="EMBL" id="ABJB010285774">
    <property type="status" value="NOT_ANNOTATED_CDS"/>
    <property type="molecule type" value="Genomic_DNA"/>
</dbReference>
<dbReference type="PaxDb" id="6945-B7QCE9"/>
<proteinExistence type="predicted"/>
<name>B7QCE9_IXOSC</name>
<dbReference type="HOGENOM" id="CLU_2375112_0_0_1"/>
<reference evidence="2 4" key="1">
    <citation type="submission" date="2008-03" db="EMBL/GenBank/DDBJ databases">
        <title>Annotation of Ixodes scapularis.</title>
        <authorList>
            <consortium name="Ixodes scapularis Genome Project Consortium"/>
            <person name="Caler E."/>
            <person name="Hannick L.I."/>
            <person name="Bidwell S."/>
            <person name="Joardar V."/>
            <person name="Thiagarajan M."/>
            <person name="Amedeo P."/>
            <person name="Galinsky K.J."/>
            <person name="Schobel S."/>
            <person name="Inman J."/>
            <person name="Hostetler J."/>
            <person name="Miller J."/>
            <person name="Hammond M."/>
            <person name="Megy K."/>
            <person name="Lawson D."/>
            <person name="Kodira C."/>
            <person name="Sutton G."/>
            <person name="Meyer J."/>
            <person name="Hill C.A."/>
            <person name="Birren B."/>
            <person name="Nene V."/>
            <person name="Collins F."/>
            <person name="Alarcon-Chaidez F."/>
            <person name="Wikel S."/>
            <person name="Strausberg R."/>
        </authorList>
    </citation>
    <scope>NUCLEOTIDE SEQUENCE [LARGE SCALE GENOMIC DNA]</scope>
    <source>
        <strain evidence="4">Wikel</strain>
        <strain evidence="2">Wikel colony</strain>
    </source>
</reference>
<gene>
    <name evidence="2" type="ORF">IscW_ISCW013367</name>
</gene>
<reference evidence="3" key="2">
    <citation type="submission" date="2020-05" db="UniProtKB">
        <authorList>
            <consortium name="EnsemblMetazoa"/>
        </authorList>
    </citation>
    <scope>IDENTIFICATION</scope>
    <source>
        <strain evidence="3">wikel</strain>
    </source>
</reference>
<evidence type="ECO:0000313" key="4">
    <source>
        <dbReference type="Proteomes" id="UP000001555"/>
    </source>
</evidence>
<feature type="region of interest" description="Disordered" evidence="1">
    <location>
        <begin position="34"/>
        <end position="68"/>
    </location>
</feature>
<dbReference type="VEuPathDB" id="VectorBase:ISCW013367"/>
<organism>
    <name type="scientific">Ixodes scapularis</name>
    <name type="common">Black-legged tick</name>
    <name type="synonym">Deer tick</name>
    <dbReference type="NCBI Taxonomy" id="6945"/>
    <lineage>
        <taxon>Eukaryota</taxon>
        <taxon>Metazoa</taxon>
        <taxon>Ecdysozoa</taxon>
        <taxon>Arthropoda</taxon>
        <taxon>Chelicerata</taxon>
        <taxon>Arachnida</taxon>
        <taxon>Acari</taxon>
        <taxon>Parasitiformes</taxon>
        <taxon>Ixodida</taxon>
        <taxon>Ixodoidea</taxon>
        <taxon>Ixodidae</taxon>
        <taxon>Ixodinae</taxon>
        <taxon>Ixodes</taxon>
    </lineage>
</organism>
<dbReference type="AlphaFoldDB" id="B7QCE9"/>
<keyword evidence="4" id="KW-1185">Reference proteome</keyword>
<sequence>MVAIYNIKAKQQRYESRMSNVSLSHVPAFPHSYRPTLMDGPVVHDTMGPTPDTWSDAPPPSSNAPDLRTNAFQKPQARAPMLWDVSSNDCFDRTG</sequence>